<dbReference type="Proteomes" id="UP001155500">
    <property type="component" value="Unassembled WGS sequence"/>
</dbReference>
<dbReference type="RefSeq" id="WP_279572771.1">
    <property type="nucleotide sequence ID" value="NZ_LWID01000001.1"/>
</dbReference>
<comment type="caution">
    <text evidence="1">The sequence shown here is derived from an EMBL/GenBank/DDBJ whole genome shotgun (WGS) entry which is preliminary data.</text>
</comment>
<keyword evidence="2" id="KW-1185">Reference proteome</keyword>
<proteinExistence type="predicted"/>
<organism evidence="1 2">
    <name type="scientific">Volucribacter amazonae</name>
    <dbReference type="NCBI Taxonomy" id="256731"/>
    <lineage>
        <taxon>Bacteria</taxon>
        <taxon>Pseudomonadati</taxon>
        <taxon>Pseudomonadota</taxon>
        <taxon>Gammaproteobacteria</taxon>
        <taxon>Pasteurellales</taxon>
        <taxon>Pasteurellaceae</taxon>
        <taxon>Volucribacter</taxon>
    </lineage>
</organism>
<evidence type="ECO:0000313" key="2">
    <source>
        <dbReference type="Proteomes" id="UP001155500"/>
    </source>
</evidence>
<sequence length="175" mass="18771">MSTTIKLLNAKSEIASYKVSKGESLILEGQSKVNYQLIDDATGKGPEKIIAKRDGNDLQIMLDKDSKLPEIVIKNYYEGDNPEESNSNSMVIGEANNGLIYSYVPESNKDQDAVAMLDNQESAIQILGGEELKAGVFWDYSPWWLLGLGLLGAGIAFVAGGKGDNNSGATPPLTG</sequence>
<name>A0A9X4PHL8_9PAST</name>
<reference evidence="1" key="1">
    <citation type="submission" date="2016-03" db="EMBL/GenBank/DDBJ databases">
        <title>Co-evolution between Pasteurellaceae and their hosts.</title>
        <authorList>
            <person name="Hansen M.J."/>
            <person name="Bojesen A.M."/>
            <person name="Planet P."/>
        </authorList>
    </citation>
    <scope>NUCLEOTIDE SEQUENCE</scope>
    <source>
        <strain evidence="1">146/S8/89</strain>
    </source>
</reference>
<protein>
    <submittedName>
        <fullName evidence="1">Uncharacterized protein</fullName>
    </submittedName>
</protein>
<accession>A0A9X4PHL8</accession>
<gene>
    <name evidence="1" type="ORF">A6A20_06935</name>
</gene>
<evidence type="ECO:0000313" key="1">
    <source>
        <dbReference type="EMBL" id="MDG6895360.1"/>
    </source>
</evidence>
<dbReference type="EMBL" id="LWID01000001">
    <property type="protein sequence ID" value="MDG6895360.1"/>
    <property type="molecule type" value="Genomic_DNA"/>
</dbReference>
<dbReference type="AlphaFoldDB" id="A0A9X4PHL8"/>